<feature type="compositionally biased region" description="Basic and acidic residues" evidence="1">
    <location>
        <begin position="179"/>
        <end position="189"/>
    </location>
</feature>
<dbReference type="RefSeq" id="WP_137333338.1">
    <property type="nucleotide sequence ID" value="NZ_CP040077.1"/>
</dbReference>
<dbReference type="KEGG" id="tvl:FAZ95_16000"/>
<dbReference type="EMBL" id="CP040077">
    <property type="protein sequence ID" value="QCP50524.1"/>
    <property type="molecule type" value="Genomic_DNA"/>
</dbReference>
<accession>A0A4P8ITX6</accession>
<gene>
    <name evidence="3" type="ORF">FAZ95_16000</name>
</gene>
<dbReference type="AlphaFoldDB" id="A0A4P8ITX6"/>
<feature type="signal peptide" evidence="2">
    <location>
        <begin position="1"/>
        <end position="20"/>
    </location>
</feature>
<reference evidence="3 4" key="1">
    <citation type="submission" date="2019-05" db="EMBL/GenBank/DDBJ databases">
        <title>Burkholderia sp. DHOD12, isolated from subtropical forest soil.</title>
        <authorList>
            <person name="Gao Z.-H."/>
            <person name="Qiu L.-H."/>
        </authorList>
    </citation>
    <scope>NUCLEOTIDE SEQUENCE [LARGE SCALE GENOMIC DNA]</scope>
    <source>
        <strain evidence="3 4">DHOD12</strain>
    </source>
</reference>
<evidence type="ECO:0000256" key="1">
    <source>
        <dbReference type="SAM" id="MobiDB-lite"/>
    </source>
</evidence>
<feature type="compositionally biased region" description="Polar residues" evidence="1">
    <location>
        <begin position="146"/>
        <end position="158"/>
    </location>
</feature>
<organism evidence="3 4">
    <name type="scientific">Trinickia violacea</name>
    <dbReference type="NCBI Taxonomy" id="2571746"/>
    <lineage>
        <taxon>Bacteria</taxon>
        <taxon>Pseudomonadati</taxon>
        <taxon>Pseudomonadota</taxon>
        <taxon>Betaproteobacteria</taxon>
        <taxon>Burkholderiales</taxon>
        <taxon>Burkholderiaceae</taxon>
        <taxon>Trinickia</taxon>
    </lineage>
</organism>
<evidence type="ECO:0000313" key="4">
    <source>
        <dbReference type="Proteomes" id="UP000298656"/>
    </source>
</evidence>
<dbReference type="Proteomes" id="UP000298656">
    <property type="component" value="Chromosome 1"/>
</dbReference>
<feature type="region of interest" description="Disordered" evidence="1">
    <location>
        <begin position="146"/>
        <end position="192"/>
    </location>
</feature>
<evidence type="ECO:0000256" key="2">
    <source>
        <dbReference type="SAM" id="SignalP"/>
    </source>
</evidence>
<evidence type="ECO:0000313" key="3">
    <source>
        <dbReference type="EMBL" id="QCP50524.1"/>
    </source>
</evidence>
<keyword evidence="2" id="KW-0732">Signal</keyword>
<protein>
    <recommendedName>
        <fullName evidence="5">Cell wall anchor protein</fullName>
    </recommendedName>
</protein>
<sequence length="465" mass="46811">MKRTLIAVAVLAAVSSSAFAHDRDKDSFVFNYTAVGEKVGVEGLVALFGCVHVSGTAGAVVQNNQNVWANVDLDPMPGSYTRGTITTKIDNSKFSITGSGSQSKSSWSSSVSASAMAQGYESASAYAYSEKNKSASSSGYKYSDQSASLGGSFQHDQQSSGGHISAGGSIGGSVSYSSDNDRNHGHDSFHAQGGLSAGYKASSYQNASSVGGKFSVDEGSGQSAKWSSNSKSGSGSRAYGEESAGYRIEASASKSSEGSKWNFSANVDKTDVSTYGSITQHIDTQKPTVMDATSGSDAGSGISGNVGINITEGVDNAQSNDVSLASVDVGNVFGNAQIFNNQSSGGDAHVKNYTFNASIGDHSLGQVSGNVGVNVASGVGNAQNNSLAASTSLVSPGSASAVAMVATDDNDQSAGMNFHGSMNGTAMLGANSLQGSQGNIGVNIAGGVGNVQHNGLAIAASSIGH</sequence>
<feature type="chain" id="PRO_5020577891" description="Cell wall anchor protein" evidence="2">
    <location>
        <begin position="21"/>
        <end position="465"/>
    </location>
</feature>
<feature type="region of interest" description="Disordered" evidence="1">
    <location>
        <begin position="215"/>
        <end position="243"/>
    </location>
</feature>
<keyword evidence="4" id="KW-1185">Reference proteome</keyword>
<proteinExistence type="predicted"/>
<name>A0A4P8ITX6_9BURK</name>
<evidence type="ECO:0008006" key="5">
    <source>
        <dbReference type="Google" id="ProtNLM"/>
    </source>
</evidence>
<feature type="compositionally biased region" description="Low complexity" evidence="1">
    <location>
        <begin position="219"/>
        <end position="236"/>
    </location>
</feature>
<dbReference type="OrthoDB" id="9113307at2"/>